<evidence type="ECO:0000259" key="6">
    <source>
        <dbReference type="PROSITE" id="PS51198"/>
    </source>
</evidence>
<reference evidence="8" key="1">
    <citation type="journal article" date="2019" name="Int. J. Syst. Evol. Microbiol.">
        <title>The Global Catalogue of Microorganisms (GCM) 10K type strain sequencing project: providing services to taxonomists for standard genome sequencing and annotation.</title>
        <authorList>
            <consortium name="The Broad Institute Genomics Platform"/>
            <consortium name="The Broad Institute Genome Sequencing Center for Infectious Disease"/>
            <person name="Wu L."/>
            <person name="Ma J."/>
        </authorList>
    </citation>
    <scope>NUCLEOTIDE SEQUENCE [LARGE SCALE GENOMIC DNA]</scope>
    <source>
        <strain evidence="8">CGMCC 1.12371</strain>
    </source>
</reference>
<keyword evidence="2 5" id="KW-0378">Hydrolase</keyword>
<dbReference type="Proteomes" id="UP001596501">
    <property type="component" value="Unassembled WGS sequence"/>
</dbReference>
<evidence type="ECO:0000313" key="7">
    <source>
        <dbReference type="EMBL" id="MFC7411865.1"/>
    </source>
</evidence>
<dbReference type="InterPro" id="IPR000212">
    <property type="entry name" value="DNA_helicase_UvrD/REP"/>
</dbReference>
<feature type="non-terminal residue" evidence="7">
    <location>
        <position position="582"/>
    </location>
</feature>
<dbReference type="InterPro" id="IPR013986">
    <property type="entry name" value="DExx_box_DNA_helicase_dom_sf"/>
</dbReference>
<evidence type="ECO:0000256" key="4">
    <source>
        <dbReference type="ARBA" id="ARBA00022840"/>
    </source>
</evidence>
<comment type="caution">
    <text evidence="5">Lacks conserved residue(s) required for the propagation of feature annotation.</text>
</comment>
<evidence type="ECO:0000256" key="5">
    <source>
        <dbReference type="PROSITE-ProRule" id="PRU00560"/>
    </source>
</evidence>
<dbReference type="PANTHER" id="PTHR11070:SF23">
    <property type="entry name" value="RECBCD ENZYME SUBUNIT RECB"/>
    <property type="match status" value="1"/>
</dbReference>
<dbReference type="EMBL" id="JBHTCA010000064">
    <property type="protein sequence ID" value="MFC7411865.1"/>
    <property type="molecule type" value="Genomic_DNA"/>
</dbReference>
<proteinExistence type="predicted"/>
<sequence length="582" mass="63463">MGELLGSGEVRPGGVIATTFTKKAATELRERVRQHLFESGRMGLANAMGQARIGTVNSVCGGLLERFAFEAGMATRQQVLDEAQTSQLIREAIEAAMSGEEVVALSGLAQRLGMEDWTADIAALVAQARGNDIDPTQLITFAHQNADDLLAHFPAPLRETLTQDLLTEIRRALPSLQAAAATSTVKKTQAYLATLERFERELRQGIPPWSQWMALSKETPEKGLLSLSEPIQMLAQACDGHPQLHADIRSYLERMFSVSAAALAHYRARKLAMGVVDFTDQEHLLLKLLDEPEVAEVLREELDLLLVDEFQDTSPIQLALFLKLSRLAKHTYWVGDIKQAIYGFRGSDTELMQAILGALPGMGGNKRILDGSWRSQPALVHLVNEVFVHTFADTLPPEEVALVPQRPEFTGNPALSRWWLGGKNVEEISHALADGVRQLLASGRQVPAKGSEELRPLLARDIAILCRSNTAVTQVAATLRQAGVAAAMAQPGLLSTPEATLALACLRRLNDASDTVATAEIVSLADSEAPDVWLADRLAHLQRGESRGSWRETGEHAHPMVAGLALLRGEHPLLTPQEALRR</sequence>
<gene>
    <name evidence="7" type="ORF">ACFQPB_23725</name>
</gene>
<name>A0ABW2QR38_9BURK</name>
<feature type="domain" description="UvrD-like helicase ATP-binding" evidence="6">
    <location>
        <begin position="1"/>
        <end position="376"/>
    </location>
</feature>
<dbReference type="PANTHER" id="PTHR11070">
    <property type="entry name" value="UVRD / RECB / PCRA DNA HELICASE FAMILY MEMBER"/>
    <property type="match status" value="1"/>
</dbReference>
<keyword evidence="8" id="KW-1185">Reference proteome</keyword>
<dbReference type="SUPFAM" id="SSF52540">
    <property type="entry name" value="P-loop containing nucleoside triphosphate hydrolases"/>
    <property type="match status" value="1"/>
</dbReference>
<dbReference type="Gene3D" id="1.10.10.160">
    <property type="match status" value="1"/>
</dbReference>
<evidence type="ECO:0000256" key="1">
    <source>
        <dbReference type="ARBA" id="ARBA00022741"/>
    </source>
</evidence>
<dbReference type="InterPro" id="IPR014016">
    <property type="entry name" value="UvrD-like_ATP-bd"/>
</dbReference>
<evidence type="ECO:0000313" key="8">
    <source>
        <dbReference type="Proteomes" id="UP001596501"/>
    </source>
</evidence>
<organism evidence="7 8">
    <name type="scientific">Hydrogenophaga atypica</name>
    <dbReference type="NCBI Taxonomy" id="249409"/>
    <lineage>
        <taxon>Bacteria</taxon>
        <taxon>Pseudomonadati</taxon>
        <taxon>Pseudomonadota</taxon>
        <taxon>Betaproteobacteria</taxon>
        <taxon>Burkholderiales</taxon>
        <taxon>Comamonadaceae</taxon>
        <taxon>Hydrogenophaga</taxon>
    </lineage>
</organism>
<dbReference type="PROSITE" id="PS51198">
    <property type="entry name" value="UVRD_HELICASE_ATP_BIND"/>
    <property type="match status" value="1"/>
</dbReference>
<dbReference type="Pfam" id="PF00580">
    <property type="entry name" value="UvrD-helicase"/>
    <property type="match status" value="1"/>
</dbReference>
<evidence type="ECO:0000256" key="2">
    <source>
        <dbReference type="ARBA" id="ARBA00022801"/>
    </source>
</evidence>
<dbReference type="EC" id="3.1.11.5" evidence="7"/>
<dbReference type="Gene3D" id="3.40.50.300">
    <property type="entry name" value="P-loop containing nucleotide triphosphate hydrolases"/>
    <property type="match status" value="3"/>
</dbReference>
<keyword evidence="1 5" id="KW-0547">Nucleotide-binding</keyword>
<dbReference type="InterPro" id="IPR027417">
    <property type="entry name" value="P-loop_NTPase"/>
</dbReference>
<protein>
    <submittedName>
        <fullName evidence="7">UvrD-helicase domain-containing protein</fullName>
        <ecNumber evidence="7">3.1.11.5</ecNumber>
    </submittedName>
</protein>
<keyword evidence="3 5" id="KW-0347">Helicase</keyword>
<keyword evidence="4 5" id="KW-0067">ATP-binding</keyword>
<dbReference type="RefSeq" id="WP_382228860.1">
    <property type="nucleotide sequence ID" value="NZ_JBHTCA010000064.1"/>
</dbReference>
<comment type="caution">
    <text evidence="7">The sequence shown here is derived from an EMBL/GenBank/DDBJ whole genome shotgun (WGS) entry which is preliminary data.</text>
</comment>
<dbReference type="GO" id="GO:0008854">
    <property type="term" value="F:exodeoxyribonuclease V activity"/>
    <property type="evidence" value="ECO:0007669"/>
    <property type="project" value="UniProtKB-EC"/>
</dbReference>
<accession>A0ABW2QR38</accession>
<evidence type="ECO:0000256" key="3">
    <source>
        <dbReference type="ARBA" id="ARBA00022806"/>
    </source>
</evidence>